<dbReference type="VEuPathDB" id="TriTrypDB:TM35_000122980"/>
<dbReference type="SMART" id="SM00500">
    <property type="entry name" value="SFM"/>
    <property type="match status" value="1"/>
</dbReference>
<dbReference type="InterPro" id="IPR014906">
    <property type="entry name" value="PRP4-like"/>
</dbReference>
<dbReference type="GO" id="GO:0046540">
    <property type="term" value="C:U4/U6 x U5 tri-snRNP complex"/>
    <property type="evidence" value="ECO:0007669"/>
    <property type="project" value="TreeGrafter"/>
</dbReference>
<keyword evidence="4" id="KW-0687">Ribonucleoprotein</keyword>
<dbReference type="STRING" id="67003.A0A1X0NYH8"/>
<dbReference type="OrthoDB" id="6262491at2759"/>
<dbReference type="PROSITE" id="PS50082">
    <property type="entry name" value="WD_REPEATS_2"/>
    <property type="match status" value="4"/>
</dbReference>
<name>A0A1X0NYH8_9TRYP</name>
<dbReference type="EMBL" id="NBCO01000012">
    <property type="protein sequence ID" value="ORC89523.1"/>
    <property type="molecule type" value="Genomic_DNA"/>
</dbReference>
<organism evidence="8 9">
    <name type="scientific">Trypanosoma theileri</name>
    <dbReference type="NCBI Taxonomy" id="67003"/>
    <lineage>
        <taxon>Eukaryota</taxon>
        <taxon>Discoba</taxon>
        <taxon>Euglenozoa</taxon>
        <taxon>Kinetoplastea</taxon>
        <taxon>Metakinetoplastina</taxon>
        <taxon>Trypanosomatida</taxon>
        <taxon>Trypanosomatidae</taxon>
        <taxon>Trypanosoma</taxon>
    </lineage>
</organism>
<dbReference type="PROSITE" id="PS50294">
    <property type="entry name" value="WD_REPEATS_REGION"/>
    <property type="match status" value="2"/>
</dbReference>
<keyword evidence="9" id="KW-1185">Reference proteome</keyword>
<dbReference type="InterPro" id="IPR015943">
    <property type="entry name" value="WD40/YVTN_repeat-like_dom_sf"/>
</dbReference>
<dbReference type="GO" id="GO:0000398">
    <property type="term" value="P:mRNA splicing, via spliceosome"/>
    <property type="evidence" value="ECO:0007669"/>
    <property type="project" value="TreeGrafter"/>
</dbReference>
<keyword evidence="2" id="KW-0677">Repeat</keyword>
<feature type="repeat" description="WD" evidence="5">
    <location>
        <begin position="311"/>
        <end position="352"/>
    </location>
</feature>
<keyword evidence="3" id="KW-0689">Ribosomal protein</keyword>
<feature type="repeat" description="WD" evidence="5">
    <location>
        <begin position="461"/>
        <end position="508"/>
    </location>
</feature>
<feature type="domain" description="Pre-mRNA processing factor 4 (PRP4)-like" evidence="7">
    <location>
        <begin position="10"/>
        <end position="61"/>
    </location>
</feature>
<evidence type="ECO:0000256" key="5">
    <source>
        <dbReference type="PROSITE-ProRule" id="PRU00221"/>
    </source>
</evidence>
<reference evidence="8 9" key="1">
    <citation type="submission" date="2017-03" db="EMBL/GenBank/DDBJ databases">
        <title>An alternative strategy for trypanosome survival in the mammalian bloodstream revealed through genome and transcriptome analysis of the ubiquitous bovine parasite Trypanosoma (Megatrypanum) theileri.</title>
        <authorList>
            <person name="Kelly S."/>
            <person name="Ivens A."/>
            <person name="Mott A."/>
            <person name="O'Neill E."/>
            <person name="Emms D."/>
            <person name="Macleod O."/>
            <person name="Voorheis P."/>
            <person name="Matthews J."/>
            <person name="Matthews K."/>
            <person name="Carrington M."/>
        </authorList>
    </citation>
    <scope>NUCLEOTIDE SEQUENCE [LARGE SCALE GENOMIC DNA]</scope>
    <source>
        <strain evidence="8">Edinburgh</strain>
    </source>
</reference>
<feature type="repeat" description="WD" evidence="5">
    <location>
        <begin position="418"/>
        <end position="452"/>
    </location>
</feature>
<accession>A0A1X0NYH8</accession>
<feature type="region of interest" description="Disordered" evidence="6">
    <location>
        <begin position="275"/>
        <end position="297"/>
    </location>
</feature>
<dbReference type="Pfam" id="PF00400">
    <property type="entry name" value="WD40"/>
    <property type="match status" value="4"/>
</dbReference>
<gene>
    <name evidence="8" type="ORF">TM35_000122980</name>
</gene>
<feature type="region of interest" description="Disordered" evidence="6">
    <location>
        <begin position="576"/>
        <end position="652"/>
    </location>
</feature>
<dbReference type="SUPFAM" id="SSF158230">
    <property type="entry name" value="PRP4-like"/>
    <property type="match status" value="1"/>
</dbReference>
<dbReference type="PROSITE" id="PS00678">
    <property type="entry name" value="WD_REPEATS_1"/>
    <property type="match status" value="2"/>
</dbReference>
<dbReference type="SUPFAM" id="SSF50978">
    <property type="entry name" value="WD40 repeat-like"/>
    <property type="match status" value="1"/>
</dbReference>
<evidence type="ECO:0000256" key="3">
    <source>
        <dbReference type="ARBA" id="ARBA00022980"/>
    </source>
</evidence>
<dbReference type="InterPro" id="IPR019775">
    <property type="entry name" value="WD40_repeat_CS"/>
</dbReference>
<feature type="compositionally biased region" description="Acidic residues" evidence="6">
    <location>
        <begin position="578"/>
        <end position="599"/>
    </location>
</feature>
<protein>
    <submittedName>
        <fullName evidence="8">Putative U4/U6 small nuclear ribonuclear protein</fullName>
    </submittedName>
</protein>
<feature type="compositionally biased region" description="Polar residues" evidence="6">
    <location>
        <begin position="611"/>
        <end position="621"/>
    </location>
</feature>
<dbReference type="SMART" id="SM00320">
    <property type="entry name" value="WD40"/>
    <property type="match status" value="5"/>
</dbReference>
<comment type="caution">
    <text evidence="8">The sequence shown here is derived from an EMBL/GenBank/DDBJ whole genome shotgun (WGS) entry which is preliminary data.</text>
</comment>
<evidence type="ECO:0000259" key="7">
    <source>
        <dbReference type="SMART" id="SM00500"/>
    </source>
</evidence>
<dbReference type="GO" id="GO:0005840">
    <property type="term" value="C:ribosome"/>
    <property type="evidence" value="ECO:0007669"/>
    <property type="project" value="UniProtKB-KW"/>
</dbReference>
<evidence type="ECO:0000256" key="1">
    <source>
        <dbReference type="ARBA" id="ARBA00022574"/>
    </source>
</evidence>
<dbReference type="PRINTS" id="PR00320">
    <property type="entry name" value="GPROTEINBRPT"/>
</dbReference>
<feature type="compositionally biased region" description="Basic and acidic residues" evidence="6">
    <location>
        <begin position="622"/>
        <end position="631"/>
    </location>
</feature>
<keyword evidence="1 5" id="KW-0853">WD repeat</keyword>
<evidence type="ECO:0000256" key="2">
    <source>
        <dbReference type="ARBA" id="ARBA00022737"/>
    </source>
</evidence>
<dbReference type="Gene3D" id="4.10.280.110">
    <property type="entry name" value="Pre-mRNA processing factor 4 domain"/>
    <property type="match status" value="1"/>
</dbReference>
<dbReference type="Gene3D" id="2.130.10.10">
    <property type="entry name" value="YVTN repeat-like/Quinoprotein amine dehydrogenase"/>
    <property type="match status" value="3"/>
</dbReference>
<dbReference type="InterPro" id="IPR001680">
    <property type="entry name" value="WD40_rpt"/>
</dbReference>
<feature type="repeat" description="WD" evidence="5">
    <location>
        <begin position="382"/>
        <end position="413"/>
    </location>
</feature>
<dbReference type="InterPro" id="IPR020472">
    <property type="entry name" value="WD40_PAC1"/>
</dbReference>
<feature type="compositionally biased region" description="Acidic residues" evidence="6">
    <location>
        <begin position="632"/>
        <end position="646"/>
    </location>
</feature>
<dbReference type="PANTHER" id="PTHR19846:SF0">
    <property type="entry name" value="PRE-MRNA PROCESSING FACTOR 4"/>
    <property type="match status" value="1"/>
</dbReference>
<dbReference type="RefSeq" id="XP_028883589.1">
    <property type="nucleotide sequence ID" value="XM_029025273.1"/>
</dbReference>
<sequence length="652" mass="70564">MELVDPVIPSTDREVQEGLRMLEAPIFIFAETAAERRRRLHKLMIEGGFSSVETIRERYYPTLSSSSSAATLQQYGQKPNHFYQQDGNYQKSVSQTIPVQTKAKYTQASPELVAKRTALLPLTLARAERRIAKLKEAFVASPAVIRPAYQAALEQLRSMKLVKSVRNVKIENGNNGANRGNDASVVGTLCMPFTCCAAVPTLPRMVLTGAADGVVTLWDIDACLPHASVSTCDNGWGRVQHLAAHPTSSLFFSTTMFDTRIATWCMHEEVLNGSGANNNNDNGNGDGDSINNKGNNKTRGKFSLERVGLSDSHHTARIQRLAVDPTGSLLASTSDDSTLRLWDITTSTCMFTSTSNTDTEMIPLRYLHTQDAHATAGGTLDVSFHPDGSLLAATDRAGRVVVWDVRCGAAVHIAAGAHGGHLNRSTCVAWSPCGVRFASGGADNVVHVWDVRVGATSPWVLAGHTDVITSLQFCGEIAGGVLPAGLSSTALDGTVRLWDVDKGGACAAVLRGAAAVRSQCWPAAGAPVLFTVAHSKYWSLWGIRDVNSEVVLHETTDIIQTGMAVTLQQKDGIVGAGNEEEEDDEGEDEEEEDDDDDEMMALRKRKVEVAQESSDGVSASKNDARSNKVEIENEEEDEDDDEEDEMSFLKKR</sequence>
<dbReference type="GeneID" id="39985053"/>
<dbReference type="InterPro" id="IPR036322">
    <property type="entry name" value="WD40_repeat_dom_sf"/>
</dbReference>
<evidence type="ECO:0000313" key="8">
    <source>
        <dbReference type="EMBL" id="ORC89523.1"/>
    </source>
</evidence>
<dbReference type="GO" id="GO:0017070">
    <property type="term" value="F:U6 snRNA binding"/>
    <property type="evidence" value="ECO:0007669"/>
    <property type="project" value="TreeGrafter"/>
</dbReference>
<dbReference type="AlphaFoldDB" id="A0A1X0NYH8"/>
<evidence type="ECO:0000256" key="4">
    <source>
        <dbReference type="ARBA" id="ARBA00023274"/>
    </source>
</evidence>
<dbReference type="Proteomes" id="UP000192257">
    <property type="component" value="Unassembled WGS sequence"/>
</dbReference>
<dbReference type="InterPro" id="IPR036285">
    <property type="entry name" value="PRP4-like_sf"/>
</dbReference>
<dbReference type="PANTHER" id="PTHR19846">
    <property type="entry name" value="WD40 REPEAT PROTEIN"/>
    <property type="match status" value="1"/>
</dbReference>
<dbReference type="Pfam" id="PF08799">
    <property type="entry name" value="PRP4"/>
    <property type="match status" value="1"/>
</dbReference>
<proteinExistence type="predicted"/>
<dbReference type="GO" id="GO:0030621">
    <property type="term" value="F:U4 snRNA binding"/>
    <property type="evidence" value="ECO:0007669"/>
    <property type="project" value="TreeGrafter"/>
</dbReference>
<evidence type="ECO:0000256" key="6">
    <source>
        <dbReference type="SAM" id="MobiDB-lite"/>
    </source>
</evidence>
<evidence type="ECO:0000313" key="9">
    <source>
        <dbReference type="Proteomes" id="UP000192257"/>
    </source>
</evidence>